<dbReference type="EMBL" id="JRFU01000086">
    <property type="protein sequence ID" value="PWE86759.1"/>
    <property type="molecule type" value="Genomic_DNA"/>
</dbReference>
<evidence type="ECO:0000313" key="2">
    <source>
        <dbReference type="EMBL" id="PWE86759.1"/>
    </source>
</evidence>
<feature type="transmembrane region" description="Helical" evidence="1">
    <location>
        <begin position="314"/>
        <end position="331"/>
    </location>
</feature>
<feature type="transmembrane region" description="Helical" evidence="1">
    <location>
        <begin position="381"/>
        <end position="405"/>
    </location>
</feature>
<dbReference type="OrthoDB" id="1706761at2"/>
<evidence type="ECO:0008006" key="4">
    <source>
        <dbReference type="Google" id="ProtNLM"/>
    </source>
</evidence>
<gene>
    <name evidence="2" type="ORF">LG34_08055</name>
</gene>
<sequence>MGMDGMKNKCAVGIYKIEKKNVDAIDQRERRMEKMRLLLIHVVLLSVLLVGGSIGAKPVQAAEANPVDIENAQIIHKNDSYLAKVPKVQIDKISYKAGTDDVGTSDSDSMQQDLLSDLPLSDIQDVLQENTGTENIYFRELVKSLMLADANTDKQELFRQILRSAFGDVEEGRQVFVQILLLTAACAFLQNFINVFENSQISKTGFYLYFLLLMGLLLRSYLLIHGILEGVLDQVISFMEALLPAFCMTMVFCSQQVAAVGFYQLSLIVIYLIERVLLYVVIPAIHVYVVLQMLNCMTAGKLISRMTALLKRGLIWVMRLLLAGVTGMNVIERMIAPSVDNLKKMSVTQTISMIPGLGNTAQAVGNIFFGSAAVIRNGIGTAAMIVLLCLAIGPLLKMLIFSVFYKMAGALAEPFSDKRICGCIDCVGDGALLLFRALGTGILLCMITIAVVVTATV</sequence>
<feature type="transmembrane region" description="Helical" evidence="1">
    <location>
        <begin position="242"/>
        <end position="264"/>
    </location>
</feature>
<protein>
    <recommendedName>
        <fullName evidence="4">Stage III sporulation protein AE</fullName>
    </recommendedName>
</protein>
<feature type="transmembrane region" description="Helical" evidence="1">
    <location>
        <begin position="37"/>
        <end position="56"/>
    </location>
</feature>
<organism evidence="2 3">
    <name type="scientific">Eubacterium ramulus</name>
    <dbReference type="NCBI Taxonomy" id="39490"/>
    <lineage>
        <taxon>Bacteria</taxon>
        <taxon>Bacillati</taxon>
        <taxon>Bacillota</taxon>
        <taxon>Clostridia</taxon>
        <taxon>Eubacteriales</taxon>
        <taxon>Eubacteriaceae</taxon>
        <taxon>Eubacterium</taxon>
    </lineage>
</organism>
<dbReference type="Pfam" id="PF09546">
    <property type="entry name" value="Spore_III_AE"/>
    <property type="match status" value="1"/>
</dbReference>
<reference evidence="2 3" key="1">
    <citation type="submission" date="2014-09" db="EMBL/GenBank/DDBJ databases">
        <title>Butyrate-producing bacteria isolated from human gut.</title>
        <authorList>
            <person name="Zhang Q."/>
            <person name="Zhao L."/>
        </authorList>
    </citation>
    <scope>NUCLEOTIDE SEQUENCE [LARGE SCALE GENOMIC DNA]</scope>
    <source>
        <strain evidence="2 3">21</strain>
    </source>
</reference>
<feature type="transmembrane region" description="Helical" evidence="1">
    <location>
        <begin position="426"/>
        <end position="453"/>
    </location>
</feature>
<keyword evidence="1" id="KW-0472">Membrane</keyword>
<name>A0A2V1JRK2_EUBRA</name>
<proteinExistence type="predicted"/>
<evidence type="ECO:0000313" key="3">
    <source>
        <dbReference type="Proteomes" id="UP000245288"/>
    </source>
</evidence>
<feature type="transmembrane region" description="Helical" evidence="1">
    <location>
        <begin position="276"/>
        <end position="294"/>
    </location>
</feature>
<dbReference type="InterPro" id="IPR014194">
    <property type="entry name" value="Spore_III_AE"/>
</dbReference>
<comment type="caution">
    <text evidence="2">The sequence shown here is derived from an EMBL/GenBank/DDBJ whole genome shotgun (WGS) entry which is preliminary data.</text>
</comment>
<keyword evidence="1" id="KW-1133">Transmembrane helix</keyword>
<feature type="transmembrane region" description="Helical" evidence="1">
    <location>
        <begin position="175"/>
        <end position="193"/>
    </location>
</feature>
<keyword evidence="1" id="KW-0812">Transmembrane</keyword>
<feature type="transmembrane region" description="Helical" evidence="1">
    <location>
        <begin position="352"/>
        <end position="375"/>
    </location>
</feature>
<evidence type="ECO:0000256" key="1">
    <source>
        <dbReference type="SAM" id="Phobius"/>
    </source>
</evidence>
<dbReference type="Proteomes" id="UP000245288">
    <property type="component" value="Unassembled WGS sequence"/>
</dbReference>
<dbReference type="AlphaFoldDB" id="A0A2V1JRK2"/>
<keyword evidence="3" id="KW-1185">Reference proteome</keyword>
<accession>A0A2V1JRK2</accession>
<feature type="transmembrane region" description="Helical" evidence="1">
    <location>
        <begin position="205"/>
        <end position="222"/>
    </location>
</feature>